<feature type="transmembrane region" description="Helical" evidence="6">
    <location>
        <begin position="83"/>
        <end position="102"/>
    </location>
</feature>
<feature type="transmembrane region" description="Helical" evidence="6">
    <location>
        <begin position="406"/>
        <end position="426"/>
    </location>
</feature>
<feature type="transmembrane region" description="Helical" evidence="6">
    <location>
        <begin position="12"/>
        <end position="34"/>
    </location>
</feature>
<gene>
    <name evidence="7" type="ORF">AMJ83_04200</name>
</gene>
<feature type="transmembrane region" description="Helical" evidence="6">
    <location>
        <begin position="138"/>
        <end position="158"/>
    </location>
</feature>
<dbReference type="GO" id="GO:0005886">
    <property type="term" value="C:plasma membrane"/>
    <property type="evidence" value="ECO:0007669"/>
    <property type="project" value="UniProtKB-SubCell"/>
</dbReference>
<keyword evidence="5 6" id="KW-0472">Membrane</keyword>
<evidence type="ECO:0000313" key="8">
    <source>
        <dbReference type="Proteomes" id="UP000051373"/>
    </source>
</evidence>
<name>A0A0S8FVU5_UNCW3</name>
<dbReference type="AlphaFoldDB" id="A0A0S8FVU5"/>
<comment type="caution">
    <text evidence="7">The sequence shown here is derived from an EMBL/GenBank/DDBJ whole genome shotgun (WGS) entry which is preliminary data.</text>
</comment>
<keyword evidence="2" id="KW-1003">Cell membrane</keyword>
<dbReference type="CDD" id="cd13128">
    <property type="entry name" value="MATE_Wzx_like"/>
    <property type="match status" value="1"/>
</dbReference>
<comment type="subcellular location">
    <subcellularLocation>
        <location evidence="1">Cell membrane</location>
        <topology evidence="1">Multi-pass membrane protein</topology>
    </subcellularLocation>
</comment>
<accession>A0A0S8FVU5</accession>
<evidence type="ECO:0000256" key="4">
    <source>
        <dbReference type="ARBA" id="ARBA00022989"/>
    </source>
</evidence>
<dbReference type="InterPro" id="IPR050833">
    <property type="entry name" value="Poly_Biosynth_Transport"/>
</dbReference>
<proteinExistence type="predicted"/>
<feature type="transmembrane region" description="Helical" evidence="6">
    <location>
        <begin position="284"/>
        <end position="305"/>
    </location>
</feature>
<dbReference type="Pfam" id="PF01943">
    <property type="entry name" value="Polysacc_synt"/>
    <property type="match status" value="1"/>
</dbReference>
<evidence type="ECO:0000256" key="2">
    <source>
        <dbReference type="ARBA" id="ARBA00022475"/>
    </source>
</evidence>
<dbReference type="Proteomes" id="UP000051373">
    <property type="component" value="Unassembled WGS sequence"/>
</dbReference>
<evidence type="ECO:0000313" key="7">
    <source>
        <dbReference type="EMBL" id="KPK64027.1"/>
    </source>
</evidence>
<dbReference type="STRING" id="1703779.AMJ83_04200"/>
<keyword evidence="4 6" id="KW-1133">Transmembrane helix</keyword>
<feature type="transmembrane region" description="Helical" evidence="6">
    <location>
        <begin position="376"/>
        <end position="394"/>
    </location>
</feature>
<protein>
    <submittedName>
        <fullName evidence="7">Uncharacterized protein</fullName>
    </submittedName>
</protein>
<dbReference type="PANTHER" id="PTHR30250">
    <property type="entry name" value="PST FAMILY PREDICTED COLANIC ACID TRANSPORTER"/>
    <property type="match status" value="1"/>
</dbReference>
<feature type="transmembrane region" description="Helical" evidence="6">
    <location>
        <begin position="208"/>
        <end position="233"/>
    </location>
</feature>
<feature type="transmembrane region" description="Helical" evidence="6">
    <location>
        <begin position="108"/>
        <end position="126"/>
    </location>
</feature>
<dbReference type="PANTHER" id="PTHR30250:SF11">
    <property type="entry name" value="O-ANTIGEN TRANSPORTER-RELATED"/>
    <property type="match status" value="1"/>
</dbReference>
<feature type="transmembrane region" description="Helical" evidence="6">
    <location>
        <begin position="432"/>
        <end position="450"/>
    </location>
</feature>
<sequence>MMKISRNFLSLFISDGITRLIGFAATVYIARLLAVEGFGLISYGVAFISYALLFANPGLTVIGAREVAKAPQDRRFIEETLGLRLMLTIVIFTIFFVGTRFIPGENTTRQIILVYALALFPFAILLEFVFQGREEMQYIGVGRILQSGVYLALLVLFLKGARDILVVPISFVIGYVISTLFLIVIFLKRYGSLRLRFSFSQWRMILTAAIPVGLAIIFNQVTISLPPIVLGIFETSYEVGIFSAGYKIVFMLLIIERVFYYVFFPILSKQHVQNPEKLKGNFNLLTRFLFALTIPLAIGGLILAPRLINLIYGHAFHGAINVFRILLLYFIIVPINTVFGYGLVAIDQERRFFKVISITALLNTVLIVLLGLRFSVYGAATALCISELASIVLMKRELRKFVRFRALGFVFKPLLASLFMAAGLVLLLQWNLIILMLTGVIVYVAILYVIQGFTRYDVANIKQIFAKKSSDRTKK</sequence>
<organism evidence="7 8">
    <name type="scientific">candidate division WOR_3 bacterium SM23_42</name>
    <dbReference type="NCBI Taxonomy" id="1703779"/>
    <lineage>
        <taxon>Bacteria</taxon>
        <taxon>Bacteria division WOR-3</taxon>
    </lineage>
</organism>
<feature type="transmembrane region" description="Helical" evidence="6">
    <location>
        <begin position="352"/>
        <end position="370"/>
    </location>
</feature>
<keyword evidence="3 6" id="KW-0812">Transmembrane</keyword>
<evidence type="ECO:0000256" key="3">
    <source>
        <dbReference type="ARBA" id="ARBA00022692"/>
    </source>
</evidence>
<reference evidence="7 8" key="1">
    <citation type="journal article" date="2015" name="Microbiome">
        <title>Genomic resolution of linkages in carbon, nitrogen, and sulfur cycling among widespread estuary sediment bacteria.</title>
        <authorList>
            <person name="Baker B.J."/>
            <person name="Lazar C.S."/>
            <person name="Teske A.P."/>
            <person name="Dick G.J."/>
        </authorList>
    </citation>
    <scope>NUCLEOTIDE SEQUENCE [LARGE SCALE GENOMIC DNA]</scope>
    <source>
        <strain evidence="7">SM23_42</strain>
    </source>
</reference>
<dbReference type="EMBL" id="LJUJ01000006">
    <property type="protein sequence ID" value="KPK64027.1"/>
    <property type="molecule type" value="Genomic_DNA"/>
</dbReference>
<feature type="transmembrane region" description="Helical" evidence="6">
    <location>
        <begin position="40"/>
        <end position="62"/>
    </location>
</feature>
<feature type="transmembrane region" description="Helical" evidence="6">
    <location>
        <begin position="325"/>
        <end position="345"/>
    </location>
</feature>
<feature type="transmembrane region" description="Helical" evidence="6">
    <location>
        <begin position="164"/>
        <end position="187"/>
    </location>
</feature>
<dbReference type="InterPro" id="IPR002797">
    <property type="entry name" value="Polysacc_synth"/>
</dbReference>
<evidence type="ECO:0000256" key="5">
    <source>
        <dbReference type="ARBA" id="ARBA00023136"/>
    </source>
</evidence>
<evidence type="ECO:0000256" key="1">
    <source>
        <dbReference type="ARBA" id="ARBA00004651"/>
    </source>
</evidence>
<feature type="transmembrane region" description="Helical" evidence="6">
    <location>
        <begin position="239"/>
        <end position="263"/>
    </location>
</feature>
<evidence type="ECO:0000256" key="6">
    <source>
        <dbReference type="SAM" id="Phobius"/>
    </source>
</evidence>